<feature type="non-terminal residue" evidence="2">
    <location>
        <position position="1"/>
    </location>
</feature>
<sequence length="97" mass="11383">NLNMESEKDNTFLNENYIVENNFSEIIDDDTSDDISSNQERDEINSINEDSENETNTSQANEENADIETDDKSTFRSFVHQHFTLNKKIKKYQCNYC</sequence>
<gene>
    <name evidence="2" type="ORF">GMARGA_LOCUS42680</name>
</gene>
<evidence type="ECO:0000313" key="3">
    <source>
        <dbReference type="Proteomes" id="UP000789901"/>
    </source>
</evidence>
<dbReference type="Proteomes" id="UP000789901">
    <property type="component" value="Unassembled WGS sequence"/>
</dbReference>
<proteinExistence type="predicted"/>
<dbReference type="EMBL" id="CAJVQB010130033">
    <property type="protein sequence ID" value="CAG8853859.1"/>
    <property type="molecule type" value="Genomic_DNA"/>
</dbReference>
<evidence type="ECO:0000313" key="2">
    <source>
        <dbReference type="EMBL" id="CAG8853859.1"/>
    </source>
</evidence>
<evidence type="ECO:0000256" key="1">
    <source>
        <dbReference type="SAM" id="MobiDB-lite"/>
    </source>
</evidence>
<name>A0ABN7XIQ9_GIGMA</name>
<feature type="region of interest" description="Disordered" evidence="1">
    <location>
        <begin position="24"/>
        <end position="70"/>
    </location>
</feature>
<reference evidence="2 3" key="1">
    <citation type="submission" date="2021-06" db="EMBL/GenBank/DDBJ databases">
        <authorList>
            <person name="Kallberg Y."/>
            <person name="Tangrot J."/>
            <person name="Rosling A."/>
        </authorList>
    </citation>
    <scope>NUCLEOTIDE SEQUENCE [LARGE SCALE GENOMIC DNA]</scope>
    <source>
        <strain evidence="2 3">120-4 pot B 10/14</strain>
    </source>
</reference>
<feature type="non-terminal residue" evidence="2">
    <location>
        <position position="97"/>
    </location>
</feature>
<protein>
    <submittedName>
        <fullName evidence="2">42006_t:CDS:1</fullName>
    </submittedName>
</protein>
<organism evidence="2 3">
    <name type="scientific">Gigaspora margarita</name>
    <dbReference type="NCBI Taxonomy" id="4874"/>
    <lineage>
        <taxon>Eukaryota</taxon>
        <taxon>Fungi</taxon>
        <taxon>Fungi incertae sedis</taxon>
        <taxon>Mucoromycota</taxon>
        <taxon>Glomeromycotina</taxon>
        <taxon>Glomeromycetes</taxon>
        <taxon>Diversisporales</taxon>
        <taxon>Gigasporaceae</taxon>
        <taxon>Gigaspora</taxon>
    </lineage>
</organism>
<comment type="caution">
    <text evidence="2">The sequence shown here is derived from an EMBL/GenBank/DDBJ whole genome shotgun (WGS) entry which is preliminary data.</text>
</comment>
<keyword evidence="3" id="KW-1185">Reference proteome</keyword>
<accession>A0ABN7XIQ9</accession>